<dbReference type="EMBL" id="FNTL01000004">
    <property type="protein sequence ID" value="SEE23561.1"/>
    <property type="molecule type" value="Genomic_DNA"/>
</dbReference>
<proteinExistence type="inferred from homology"/>
<accession>A0A1H5H7B6</accession>
<keyword evidence="2" id="KW-0443">Lipid metabolism</keyword>
<evidence type="ECO:0000256" key="1">
    <source>
        <dbReference type="ARBA" id="ARBA00002994"/>
    </source>
</evidence>
<dbReference type="SUPFAM" id="SSF52096">
    <property type="entry name" value="ClpP/crotonase"/>
    <property type="match status" value="1"/>
</dbReference>
<comment type="function">
    <text evidence="1">Could possibly oxidize fatty acids using specific components.</text>
</comment>
<protein>
    <submittedName>
        <fullName evidence="6">Enoyl-CoA hydratase</fullName>
    </submittedName>
</protein>
<dbReference type="OrthoDB" id="9777711at2"/>
<dbReference type="CDD" id="cd06558">
    <property type="entry name" value="crotonase-like"/>
    <property type="match status" value="1"/>
</dbReference>
<comment type="catalytic activity">
    <reaction evidence="4">
        <text>a 4-saturated-(3S)-3-hydroxyacyl-CoA = a (3E)-enoyl-CoA + H2O</text>
        <dbReference type="Rhea" id="RHEA:20724"/>
        <dbReference type="ChEBI" id="CHEBI:15377"/>
        <dbReference type="ChEBI" id="CHEBI:58521"/>
        <dbReference type="ChEBI" id="CHEBI:137480"/>
        <dbReference type="EC" id="4.2.1.17"/>
    </reaction>
</comment>
<dbReference type="PANTHER" id="PTHR43459:SF1">
    <property type="entry name" value="EG:BACN32G11.4 PROTEIN"/>
    <property type="match status" value="1"/>
</dbReference>
<evidence type="ECO:0000256" key="2">
    <source>
        <dbReference type="ARBA" id="ARBA00022832"/>
    </source>
</evidence>
<dbReference type="RefSeq" id="WP_073359488.1">
    <property type="nucleotide sequence ID" value="NZ_FNTL01000004.1"/>
</dbReference>
<dbReference type="PANTHER" id="PTHR43459">
    <property type="entry name" value="ENOYL-COA HYDRATASE"/>
    <property type="match status" value="1"/>
</dbReference>
<dbReference type="GO" id="GO:0006631">
    <property type="term" value="P:fatty acid metabolic process"/>
    <property type="evidence" value="ECO:0007669"/>
    <property type="project" value="UniProtKB-KW"/>
</dbReference>
<evidence type="ECO:0000256" key="4">
    <source>
        <dbReference type="ARBA" id="ARBA00023717"/>
    </source>
</evidence>
<gene>
    <name evidence="6" type="ORF">SAMN04490220_7090</name>
</gene>
<dbReference type="GO" id="GO:0004300">
    <property type="term" value="F:enoyl-CoA hydratase activity"/>
    <property type="evidence" value="ECO:0007669"/>
    <property type="project" value="UniProtKB-EC"/>
</dbReference>
<dbReference type="Pfam" id="PF00378">
    <property type="entry name" value="ECH_1"/>
    <property type="match status" value="1"/>
</dbReference>
<dbReference type="InterPro" id="IPR029045">
    <property type="entry name" value="ClpP/crotonase-like_dom_sf"/>
</dbReference>
<organism evidence="6 7">
    <name type="scientific">Rhodococcus jostii</name>
    <dbReference type="NCBI Taxonomy" id="132919"/>
    <lineage>
        <taxon>Bacteria</taxon>
        <taxon>Bacillati</taxon>
        <taxon>Actinomycetota</taxon>
        <taxon>Actinomycetes</taxon>
        <taxon>Mycobacteriales</taxon>
        <taxon>Nocardiaceae</taxon>
        <taxon>Rhodococcus</taxon>
    </lineage>
</organism>
<dbReference type="InterPro" id="IPR018376">
    <property type="entry name" value="Enoyl-CoA_hyd/isom_CS"/>
</dbReference>
<keyword evidence="2" id="KW-0276">Fatty acid metabolism</keyword>
<evidence type="ECO:0000256" key="3">
    <source>
        <dbReference type="ARBA" id="ARBA00023709"/>
    </source>
</evidence>
<dbReference type="PROSITE" id="PS00166">
    <property type="entry name" value="ENOYL_COA_HYDRATASE"/>
    <property type="match status" value="1"/>
</dbReference>
<evidence type="ECO:0000313" key="6">
    <source>
        <dbReference type="EMBL" id="SEE23561.1"/>
    </source>
</evidence>
<name>A0A1H5H7B6_RHOJO</name>
<dbReference type="InterPro" id="IPR001753">
    <property type="entry name" value="Enoyl-CoA_hydra/iso"/>
</dbReference>
<evidence type="ECO:0000256" key="5">
    <source>
        <dbReference type="RuleBase" id="RU003707"/>
    </source>
</evidence>
<reference evidence="7" key="1">
    <citation type="submission" date="2016-10" db="EMBL/GenBank/DDBJ databases">
        <authorList>
            <person name="Varghese N."/>
        </authorList>
    </citation>
    <scope>NUCLEOTIDE SEQUENCE [LARGE SCALE GENOMIC DNA]</scope>
    <source>
        <strain evidence="7">DSM 44719</strain>
    </source>
</reference>
<dbReference type="Gene3D" id="3.90.226.10">
    <property type="entry name" value="2-enoyl-CoA Hydratase, Chain A, domain 1"/>
    <property type="match status" value="1"/>
</dbReference>
<dbReference type="AlphaFoldDB" id="A0A1H5H7B6"/>
<evidence type="ECO:0000313" key="7">
    <source>
        <dbReference type="Proteomes" id="UP000183407"/>
    </source>
</evidence>
<comment type="catalytic activity">
    <reaction evidence="3">
        <text>a (3S)-3-hydroxyacyl-CoA = a (2E)-enoyl-CoA + H2O</text>
        <dbReference type="Rhea" id="RHEA:16105"/>
        <dbReference type="ChEBI" id="CHEBI:15377"/>
        <dbReference type="ChEBI" id="CHEBI:57318"/>
        <dbReference type="ChEBI" id="CHEBI:58856"/>
        <dbReference type="EC" id="4.2.1.17"/>
    </reaction>
</comment>
<comment type="similarity">
    <text evidence="5">Belongs to the enoyl-CoA hydratase/isomerase family.</text>
</comment>
<sequence>MANRVTTRIEGATATIEFDNPDRRNALSFDLLHDLGAALSGLSSSSHVRVVILTGRGSDFCVGTDLAAPRETKTVRGESVADDTERFRQINTMLNHFHQMPQVTIAAIDGGCAGAGLSLALAADLRIASERAVFNTAFLTAGLPGDLGGIWFMSRLLGGALARELYLMPRKVSASEALGLGLVGSVVPAADLQATAQDTARRLAAAAPLALRSMKQNLLQSSTTALGDYLAAEAERLVQCARSDDVQEAAAAFLEKRPPVFTGR</sequence>
<dbReference type="Proteomes" id="UP000183407">
    <property type="component" value="Unassembled WGS sequence"/>
</dbReference>